<evidence type="ECO:0000256" key="8">
    <source>
        <dbReference type="PROSITE-ProRule" id="PRU00169"/>
    </source>
</evidence>
<dbReference type="SMART" id="SM00342">
    <property type="entry name" value="HTH_ARAC"/>
    <property type="match status" value="1"/>
</dbReference>
<dbReference type="Gene3D" id="1.10.10.60">
    <property type="entry name" value="Homeodomain-like"/>
    <property type="match status" value="2"/>
</dbReference>
<dbReference type="Gene3D" id="3.40.50.2300">
    <property type="match status" value="1"/>
</dbReference>
<dbReference type="InterPro" id="IPR051552">
    <property type="entry name" value="HptR"/>
</dbReference>
<feature type="domain" description="HTH araC/xylS-type" evidence="9">
    <location>
        <begin position="407"/>
        <end position="505"/>
    </location>
</feature>
<keyword evidence="12" id="KW-1185">Reference proteome</keyword>
<sequence length="506" mass="57841">MYKVFLVDDEPFIIDGLYDIMDWNSLGLEVVGNALDGREALGALRDISADVLLTDISMPEMNGLELIRKVREFQPNLKVIVLSGFNEFNYLKEGMKLGIENYLLKPINVEELEATLANVTEKLSRAEREKRFDAFGTRIIRDNVLHRWLTEQISQTEFAERAGLMGLEFRHPQLAVLMLRSVRDGDTLTDRAEEALRDEPECIVFRDIDGDVAVIVQLTDKDGRDRLLQIAHKLEQRIGEEGLRIGSGSSGLLPQHGPASRMEAKKALEYALVDPKSRIFEYKLQAAASMPETTSSAKANLGREYARLILSRDREELKRRIGEDLTLLSRTEGITPEELQNIALGVCADFRAVLREFKHEEDGEPLLRMLDRIRAASHMEELIEAVRRAAEETVGMLSRDTRSPVVQQILGHIADHYGEELSLKMLGSQYHIHPVYLGQLFHKETGETFTDYLNKYRIERAKEKLRTTSLKVQDISRSVGYWETGYFYKQFRKHVGISPTEYKMLQ</sequence>
<evidence type="ECO:0000313" key="12">
    <source>
        <dbReference type="Proteomes" id="UP000606653"/>
    </source>
</evidence>
<dbReference type="InterPro" id="IPR041522">
    <property type="entry name" value="CdaR_GGDEF"/>
</dbReference>
<dbReference type="InterPro" id="IPR009057">
    <property type="entry name" value="Homeodomain-like_sf"/>
</dbReference>
<dbReference type="InterPro" id="IPR020449">
    <property type="entry name" value="Tscrpt_reg_AraC-type_HTH"/>
</dbReference>
<protein>
    <submittedName>
        <fullName evidence="11">DNA-binding response regulator</fullName>
    </submittedName>
</protein>
<proteinExistence type="predicted"/>
<keyword evidence="6 11" id="KW-0238">DNA-binding</keyword>
<keyword evidence="5" id="KW-0805">Transcription regulation</keyword>
<dbReference type="SUPFAM" id="SSF52172">
    <property type="entry name" value="CheY-like"/>
    <property type="match status" value="1"/>
</dbReference>
<dbReference type="InterPro" id="IPR018060">
    <property type="entry name" value="HTH_AraC"/>
</dbReference>
<dbReference type="Pfam" id="PF00072">
    <property type="entry name" value="Response_reg"/>
    <property type="match status" value="1"/>
</dbReference>
<dbReference type="InterPro" id="IPR018062">
    <property type="entry name" value="HTH_AraC-typ_CS"/>
</dbReference>
<name>A0ABQ2L6L8_9BACL</name>
<feature type="domain" description="Response regulatory" evidence="10">
    <location>
        <begin position="3"/>
        <end position="120"/>
    </location>
</feature>
<dbReference type="EMBL" id="BMLN01000010">
    <property type="protein sequence ID" value="GGO05277.1"/>
    <property type="molecule type" value="Genomic_DNA"/>
</dbReference>
<comment type="caution">
    <text evidence="11">The sequence shown here is derived from an EMBL/GenBank/DDBJ whole genome shotgun (WGS) entry which is preliminary data.</text>
</comment>
<evidence type="ECO:0000256" key="7">
    <source>
        <dbReference type="ARBA" id="ARBA00023163"/>
    </source>
</evidence>
<dbReference type="RefSeq" id="WP_018977338.1">
    <property type="nucleotide sequence ID" value="NZ_BMLN01000010.1"/>
</dbReference>
<evidence type="ECO:0000256" key="2">
    <source>
        <dbReference type="ARBA" id="ARBA00022490"/>
    </source>
</evidence>
<dbReference type="GO" id="GO:0003677">
    <property type="term" value="F:DNA binding"/>
    <property type="evidence" value="ECO:0007669"/>
    <property type="project" value="UniProtKB-KW"/>
</dbReference>
<dbReference type="CDD" id="cd17536">
    <property type="entry name" value="REC_YesN-like"/>
    <property type="match status" value="1"/>
</dbReference>
<dbReference type="PANTHER" id="PTHR42713">
    <property type="entry name" value="HISTIDINE KINASE-RELATED"/>
    <property type="match status" value="1"/>
</dbReference>
<comment type="subcellular location">
    <subcellularLocation>
        <location evidence="1">Cytoplasm</location>
    </subcellularLocation>
</comment>
<evidence type="ECO:0000256" key="4">
    <source>
        <dbReference type="ARBA" id="ARBA00023012"/>
    </source>
</evidence>
<dbReference type="Proteomes" id="UP000606653">
    <property type="component" value="Unassembled WGS sequence"/>
</dbReference>
<dbReference type="PROSITE" id="PS00041">
    <property type="entry name" value="HTH_ARAC_FAMILY_1"/>
    <property type="match status" value="1"/>
</dbReference>
<dbReference type="PANTHER" id="PTHR42713:SF3">
    <property type="entry name" value="TRANSCRIPTIONAL REGULATORY PROTEIN HPTR"/>
    <property type="match status" value="1"/>
</dbReference>
<evidence type="ECO:0000256" key="1">
    <source>
        <dbReference type="ARBA" id="ARBA00004496"/>
    </source>
</evidence>
<evidence type="ECO:0000256" key="5">
    <source>
        <dbReference type="ARBA" id="ARBA00023015"/>
    </source>
</evidence>
<keyword evidence="7" id="KW-0804">Transcription</keyword>
<evidence type="ECO:0000259" key="10">
    <source>
        <dbReference type="PROSITE" id="PS50110"/>
    </source>
</evidence>
<dbReference type="SMART" id="SM00448">
    <property type="entry name" value="REC"/>
    <property type="match status" value="1"/>
</dbReference>
<evidence type="ECO:0000256" key="6">
    <source>
        <dbReference type="ARBA" id="ARBA00023125"/>
    </source>
</evidence>
<evidence type="ECO:0000259" key="9">
    <source>
        <dbReference type="PROSITE" id="PS01124"/>
    </source>
</evidence>
<dbReference type="PROSITE" id="PS50110">
    <property type="entry name" value="RESPONSE_REGULATORY"/>
    <property type="match status" value="1"/>
</dbReference>
<dbReference type="InterPro" id="IPR001789">
    <property type="entry name" value="Sig_transdc_resp-reg_receiver"/>
</dbReference>
<accession>A0ABQ2L6L8</accession>
<feature type="modified residue" description="4-aspartylphosphate" evidence="8">
    <location>
        <position position="55"/>
    </location>
</feature>
<reference evidence="12" key="1">
    <citation type="journal article" date="2019" name="Int. J. Syst. Evol. Microbiol.">
        <title>The Global Catalogue of Microorganisms (GCM) 10K type strain sequencing project: providing services to taxonomists for standard genome sequencing and annotation.</title>
        <authorList>
            <consortium name="The Broad Institute Genomics Platform"/>
            <consortium name="The Broad Institute Genome Sequencing Center for Infectious Disease"/>
            <person name="Wu L."/>
            <person name="Ma J."/>
        </authorList>
    </citation>
    <scope>NUCLEOTIDE SEQUENCE [LARGE SCALE GENOMIC DNA]</scope>
    <source>
        <strain evidence="12">CGMCC 1.6964</strain>
    </source>
</reference>
<dbReference type="PRINTS" id="PR00032">
    <property type="entry name" value="HTHARAC"/>
</dbReference>
<dbReference type="SUPFAM" id="SSF46689">
    <property type="entry name" value="Homeodomain-like"/>
    <property type="match status" value="2"/>
</dbReference>
<keyword evidence="4" id="KW-0902">Two-component regulatory system</keyword>
<organism evidence="11 12">
    <name type="scientific">Saccharibacillus kuerlensis</name>
    <dbReference type="NCBI Taxonomy" id="459527"/>
    <lineage>
        <taxon>Bacteria</taxon>
        <taxon>Bacillati</taxon>
        <taxon>Bacillota</taxon>
        <taxon>Bacilli</taxon>
        <taxon>Bacillales</taxon>
        <taxon>Paenibacillaceae</taxon>
        <taxon>Saccharibacillus</taxon>
    </lineage>
</organism>
<dbReference type="Pfam" id="PF17853">
    <property type="entry name" value="GGDEF_2"/>
    <property type="match status" value="1"/>
</dbReference>
<gene>
    <name evidence="11" type="ORF">GCM10010969_31500</name>
</gene>
<evidence type="ECO:0000256" key="3">
    <source>
        <dbReference type="ARBA" id="ARBA00022553"/>
    </source>
</evidence>
<dbReference type="InterPro" id="IPR011006">
    <property type="entry name" value="CheY-like_superfamily"/>
</dbReference>
<keyword evidence="2" id="KW-0963">Cytoplasm</keyword>
<dbReference type="Pfam" id="PF12833">
    <property type="entry name" value="HTH_18"/>
    <property type="match status" value="1"/>
</dbReference>
<dbReference type="PROSITE" id="PS01124">
    <property type="entry name" value="HTH_ARAC_FAMILY_2"/>
    <property type="match status" value="1"/>
</dbReference>
<evidence type="ECO:0000313" key="11">
    <source>
        <dbReference type="EMBL" id="GGO05277.1"/>
    </source>
</evidence>
<keyword evidence="3 8" id="KW-0597">Phosphoprotein</keyword>